<dbReference type="AlphaFoldDB" id="A0A9P0CFM6"/>
<feature type="region of interest" description="Disordered" evidence="1">
    <location>
        <begin position="123"/>
        <end position="168"/>
    </location>
</feature>
<feature type="compositionally biased region" description="Basic and acidic residues" evidence="1">
    <location>
        <begin position="47"/>
        <end position="64"/>
    </location>
</feature>
<evidence type="ECO:0000313" key="3">
    <source>
        <dbReference type="Proteomes" id="UP001153636"/>
    </source>
</evidence>
<keyword evidence="3" id="KW-1185">Reference proteome</keyword>
<proteinExistence type="predicted"/>
<sequence>MKKSLSRRDSCDDEEAFSSDDSVKDPNYANDSSSSSSDSSDDDNEETVIKLNHEDTDQETRWKKQKWKCDQLNRLIKKIYKEMDENKINSKDQRLINTAEKMGEQNFEAVQFEEETNLALNVSQTSSASLHPPQRIGLPLPSPSSHGSFTYEQLSTAQSPPQLNYEPLRPSLEQSYDIQATSKEVSLPNYFENFRYNQNS</sequence>
<protein>
    <submittedName>
        <fullName evidence="2">Uncharacterized protein</fullName>
    </submittedName>
</protein>
<dbReference type="EMBL" id="OV651813">
    <property type="protein sequence ID" value="CAH1099010.1"/>
    <property type="molecule type" value="Genomic_DNA"/>
</dbReference>
<feature type="compositionally biased region" description="Basic and acidic residues" evidence="1">
    <location>
        <begin position="1"/>
        <end position="10"/>
    </location>
</feature>
<evidence type="ECO:0000313" key="2">
    <source>
        <dbReference type="EMBL" id="CAH1099010.1"/>
    </source>
</evidence>
<gene>
    <name evidence="2" type="ORF">PSYICH_LOCUS20</name>
</gene>
<feature type="region of interest" description="Disordered" evidence="1">
    <location>
        <begin position="1"/>
        <end position="64"/>
    </location>
</feature>
<evidence type="ECO:0000256" key="1">
    <source>
        <dbReference type="SAM" id="MobiDB-lite"/>
    </source>
</evidence>
<accession>A0A9P0CFM6</accession>
<feature type="compositionally biased region" description="Polar residues" evidence="1">
    <location>
        <begin position="146"/>
        <end position="162"/>
    </location>
</feature>
<reference evidence="2" key="1">
    <citation type="submission" date="2022-01" db="EMBL/GenBank/DDBJ databases">
        <authorList>
            <person name="King R."/>
        </authorList>
    </citation>
    <scope>NUCLEOTIDE SEQUENCE</scope>
</reference>
<organism evidence="2 3">
    <name type="scientific">Psylliodes chrysocephalus</name>
    <dbReference type="NCBI Taxonomy" id="3402493"/>
    <lineage>
        <taxon>Eukaryota</taxon>
        <taxon>Metazoa</taxon>
        <taxon>Ecdysozoa</taxon>
        <taxon>Arthropoda</taxon>
        <taxon>Hexapoda</taxon>
        <taxon>Insecta</taxon>
        <taxon>Pterygota</taxon>
        <taxon>Neoptera</taxon>
        <taxon>Endopterygota</taxon>
        <taxon>Coleoptera</taxon>
        <taxon>Polyphaga</taxon>
        <taxon>Cucujiformia</taxon>
        <taxon>Chrysomeloidea</taxon>
        <taxon>Chrysomelidae</taxon>
        <taxon>Galerucinae</taxon>
        <taxon>Alticini</taxon>
        <taxon>Psylliodes</taxon>
    </lineage>
</organism>
<dbReference type="Proteomes" id="UP001153636">
    <property type="component" value="Chromosome 1"/>
</dbReference>
<name>A0A9P0CFM6_9CUCU</name>